<protein>
    <submittedName>
        <fullName evidence="1">Uncharacterized protein</fullName>
    </submittedName>
</protein>
<evidence type="ECO:0000313" key="2">
    <source>
        <dbReference type="Proteomes" id="UP001143910"/>
    </source>
</evidence>
<reference evidence="1" key="1">
    <citation type="submission" date="2022-08" db="EMBL/GenBank/DDBJ databases">
        <title>Genome Sequence of Lecanicillium fungicola.</title>
        <authorList>
            <person name="Buettner E."/>
        </authorList>
    </citation>
    <scope>NUCLEOTIDE SEQUENCE</scope>
    <source>
        <strain evidence="1">Babe33</strain>
    </source>
</reference>
<evidence type="ECO:0000313" key="1">
    <source>
        <dbReference type="EMBL" id="KAJ2956469.1"/>
    </source>
</evidence>
<name>A0ACC1MBI5_9HYPO</name>
<comment type="caution">
    <text evidence="1">The sequence shown here is derived from an EMBL/GenBank/DDBJ whole genome shotgun (WGS) entry which is preliminary data.</text>
</comment>
<dbReference type="Proteomes" id="UP001143910">
    <property type="component" value="Unassembled WGS sequence"/>
</dbReference>
<accession>A0ACC1MBI5</accession>
<dbReference type="EMBL" id="JANJQO010003744">
    <property type="protein sequence ID" value="KAJ2956469.1"/>
    <property type="molecule type" value="Genomic_DNA"/>
</dbReference>
<keyword evidence="2" id="KW-1185">Reference proteome</keyword>
<sequence length="69" mass="8055">MVHQTQLPIDAPRPNAELFELHIVERKLFTNLVKFLTGHNVIHLTRWHAQALHHRPGFFFAAPLEKPAR</sequence>
<organism evidence="1 2">
    <name type="scientific">Zarea fungicola</name>
    <dbReference type="NCBI Taxonomy" id="93591"/>
    <lineage>
        <taxon>Eukaryota</taxon>
        <taxon>Fungi</taxon>
        <taxon>Dikarya</taxon>
        <taxon>Ascomycota</taxon>
        <taxon>Pezizomycotina</taxon>
        <taxon>Sordariomycetes</taxon>
        <taxon>Hypocreomycetidae</taxon>
        <taxon>Hypocreales</taxon>
        <taxon>Cordycipitaceae</taxon>
        <taxon>Zarea</taxon>
    </lineage>
</organism>
<gene>
    <name evidence="1" type="ORF">NQ176_g11316</name>
</gene>
<proteinExistence type="predicted"/>